<dbReference type="Proteomes" id="UP000051254">
    <property type="component" value="Unassembled WGS sequence"/>
</dbReference>
<protein>
    <recommendedName>
        <fullName evidence="2">Rap1a immunity protein domain-containing protein</fullName>
    </recommendedName>
</protein>
<dbReference type="PATRIC" id="fig|266128.3.peg.1286"/>
<organism evidence="3 4">
    <name type="scientific">Stenotrophomonas koreensis</name>
    <dbReference type="NCBI Taxonomy" id="266128"/>
    <lineage>
        <taxon>Bacteria</taxon>
        <taxon>Pseudomonadati</taxon>
        <taxon>Pseudomonadota</taxon>
        <taxon>Gammaproteobacteria</taxon>
        <taxon>Lysobacterales</taxon>
        <taxon>Lysobacteraceae</taxon>
        <taxon>Stenotrophomonas</taxon>
    </lineage>
</organism>
<sequence>MSALPFSSHGSSCKKKAPEIGAFGETDINERCGMTKPKYDLSKPAAILLAAIMLFVGAVSVATASEIDEFSNPTAGALARACLPVRLSGAGARLSANQELAAAMCFGYALADGELHRDPPYCTPPSVDLGQRILVFLKWADETPEMHHVDRALAFRHALTLAFPCS</sequence>
<evidence type="ECO:0000259" key="2">
    <source>
        <dbReference type="Pfam" id="PF18602"/>
    </source>
</evidence>
<feature type="domain" description="Rap1a immunity protein" evidence="2">
    <location>
        <begin position="75"/>
        <end position="165"/>
    </location>
</feature>
<feature type="transmembrane region" description="Helical" evidence="1">
    <location>
        <begin position="45"/>
        <end position="64"/>
    </location>
</feature>
<reference evidence="3 4" key="1">
    <citation type="submission" date="2015-05" db="EMBL/GenBank/DDBJ databases">
        <title>Genome sequencing and analysis of members of genus Stenotrophomonas.</title>
        <authorList>
            <person name="Patil P.P."/>
            <person name="Midha S."/>
            <person name="Patil P.B."/>
        </authorList>
    </citation>
    <scope>NUCLEOTIDE SEQUENCE [LARGE SCALE GENOMIC DNA]</scope>
    <source>
        <strain evidence="3 4">DSM 17805</strain>
    </source>
</reference>
<dbReference type="InterPro" id="IPR041238">
    <property type="entry name" value="Rap1a"/>
</dbReference>
<proteinExistence type="predicted"/>
<evidence type="ECO:0000313" key="3">
    <source>
        <dbReference type="EMBL" id="KRG60814.1"/>
    </source>
</evidence>
<dbReference type="Pfam" id="PF18602">
    <property type="entry name" value="Rap1a"/>
    <property type="match status" value="1"/>
</dbReference>
<dbReference type="AlphaFoldDB" id="A0A0R0C4D8"/>
<dbReference type="EMBL" id="LDJH01000002">
    <property type="protein sequence ID" value="KRG60814.1"/>
    <property type="molecule type" value="Genomic_DNA"/>
</dbReference>
<keyword evidence="1" id="KW-0472">Membrane</keyword>
<name>A0A0R0C4D8_9GAMM</name>
<accession>A0A0R0C4D8</accession>
<keyword evidence="1" id="KW-0812">Transmembrane</keyword>
<evidence type="ECO:0000256" key="1">
    <source>
        <dbReference type="SAM" id="Phobius"/>
    </source>
</evidence>
<gene>
    <name evidence="3" type="ORF">ABB25_01085</name>
</gene>
<comment type="caution">
    <text evidence="3">The sequence shown here is derived from an EMBL/GenBank/DDBJ whole genome shotgun (WGS) entry which is preliminary data.</text>
</comment>
<keyword evidence="4" id="KW-1185">Reference proteome</keyword>
<evidence type="ECO:0000313" key="4">
    <source>
        <dbReference type="Proteomes" id="UP000051254"/>
    </source>
</evidence>
<keyword evidence="1" id="KW-1133">Transmembrane helix</keyword>